<organism evidence="1 2">
    <name type="scientific">Coniochaeta hoffmannii</name>
    <dbReference type="NCBI Taxonomy" id="91930"/>
    <lineage>
        <taxon>Eukaryota</taxon>
        <taxon>Fungi</taxon>
        <taxon>Dikarya</taxon>
        <taxon>Ascomycota</taxon>
        <taxon>Pezizomycotina</taxon>
        <taxon>Sordariomycetes</taxon>
        <taxon>Sordariomycetidae</taxon>
        <taxon>Coniochaetales</taxon>
        <taxon>Coniochaetaceae</taxon>
        <taxon>Coniochaeta</taxon>
    </lineage>
</organism>
<protein>
    <submittedName>
        <fullName evidence="1">Uncharacterized protein</fullName>
    </submittedName>
</protein>
<sequence length="71" mass="7743">MAVNSDFASTPDIDLFIFGGPIDFTGYFPQWGDAAVASHAYFSWYTLKAHTRNRAGTVQLSEKAADVILNG</sequence>
<dbReference type="Proteomes" id="UP001174691">
    <property type="component" value="Unassembled WGS sequence"/>
</dbReference>
<gene>
    <name evidence="1" type="ORF">NKR19_g6910</name>
</gene>
<name>A0AA38VNX3_9PEZI</name>
<dbReference type="AlphaFoldDB" id="A0AA38VNX3"/>
<reference evidence="1" key="1">
    <citation type="submission" date="2022-07" db="EMBL/GenBank/DDBJ databases">
        <title>Fungi with potential for degradation of polypropylene.</title>
        <authorList>
            <person name="Gostincar C."/>
        </authorList>
    </citation>
    <scope>NUCLEOTIDE SEQUENCE</scope>
    <source>
        <strain evidence="1">EXF-13287</strain>
    </source>
</reference>
<accession>A0AA38VNX3</accession>
<evidence type="ECO:0000313" key="1">
    <source>
        <dbReference type="EMBL" id="KAJ9143263.1"/>
    </source>
</evidence>
<comment type="caution">
    <text evidence="1">The sequence shown here is derived from an EMBL/GenBank/DDBJ whole genome shotgun (WGS) entry which is preliminary data.</text>
</comment>
<keyword evidence="2" id="KW-1185">Reference proteome</keyword>
<dbReference type="EMBL" id="JANBVN010000113">
    <property type="protein sequence ID" value="KAJ9143263.1"/>
    <property type="molecule type" value="Genomic_DNA"/>
</dbReference>
<proteinExistence type="predicted"/>
<evidence type="ECO:0000313" key="2">
    <source>
        <dbReference type="Proteomes" id="UP001174691"/>
    </source>
</evidence>